<gene>
    <name evidence="19" type="ORF">BDP27DRAFT_1337417</name>
</gene>
<comment type="subcellular location">
    <subcellularLocation>
        <location evidence="2">Secreted</location>
    </subcellularLocation>
</comment>
<accession>A0A9P5U123</accession>
<evidence type="ECO:0000256" key="1">
    <source>
        <dbReference type="ARBA" id="ARBA00001947"/>
    </source>
</evidence>
<dbReference type="FunFam" id="3.40.630.10:FF:000084">
    <property type="entry name" value="Carboxypeptidase B2"/>
    <property type="match status" value="1"/>
</dbReference>
<feature type="chain" id="PRO_5040405632" description="Inactive metallocarboxypeptidase ECM14" evidence="17">
    <location>
        <begin position="24"/>
        <end position="463"/>
    </location>
</feature>
<dbReference type="EMBL" id="JADNRY010000187">
    <property type="protein sequence ID" value="KAF9061924.1"/>
    <property type="molecule type" value="Genomic_DNA"/>
</dbReference>
<dbReference type="SMART" id="SM00631">
    <property type="entry name" value="Zn_pept"/>
    <property type="match status" value="1"/>
</dbReference>
<evidence type="ECO:0000256" key="7">
    <source>
        <dbReference type="ARBA" id="ARBA00022723"/>
    </source>
</evidence>
<evidence type="ECO:0000256" key="12">
    <source>
        <dbReference type="ARBA" id="ARBA00023157"/>
    </source>
</evidence>
<keyword evidence="11" id="KW-0482">Metalloprotease</keyword>
<keyword evidence="7" id="KW-0479">Metal-binding</keyword>
<evidence type="ECO:0000256" key="6">
    <source>
        <dbReference type="ARBA" id="ARBA00022670"/>
    </source>
</evidence>
<evidence type="ECO:0000256" key="15">
    <source>
        <dbReference type="ARBA" id="ARBA00026213"/>
    </source>
</evidence>
<dbReference type="OrthoDB" id="3626597at2759"/>
<organism evidence="19 20">
    <name type="scientific">Rhodocollybia butyracea</name>
    <dbReference type="NCBI Taxonomy" id="206335"/>
    <lineage>
        <taxon>Eukaryota</taxon>
        <taxon>Fungi</taxon>
        <taxon>Dikarya</taxon>
        <taxon>Basidiomycota</taxon>
        <taxon>Agaricomycotina</taxon>
        <taxon>Agaricomycetes</taxon>
        <taxon>Agaricomycetidae</taxon>
        <taxon>Agaricales</taxon>
        <taxon>Marasmiineae</taxon>
        <taxon>Omphalotaceae</taxon>
        <taxon>Rhodocollybia</taxon>
    </lineage>
</organism>
<keyword evidence="4" id="KW-0964">Secreted</keyword>
<keyword evidence="20" id="KW-1185">Reference proteome</keyword>
<dbReference type="GO" id="GO:0006508">
    <property type="term" value="P:proteolysis"/>
    <property type="evidence" value="ECO:0007669"/>
    <property type="project" value="UniProtKB-KW"/>
</dbReference>
<keyword evidence="5" id="KW-0121">Carboxypeptidase</keyword>
<keyword evidence="10" id="KW-0862">Zinc</keyword>
<dbReference type="PROSITE" id="PS52035">
    <property type="entry name" value="PEPTIDASE_M14"/>
    <property type="match status" value="1"/>
</dbReference>
<dbReference type="GO" id="GO:0004181">
    <property type="term" value="F:metallocarboxypeptidase activity"/>
    <property type="evidence" value="ECO:0007669"/>
    <property type="project" value="InterPro"/>
</dbReference>
<evidence type="ECO:0000256" key="17">
    <source>
        <dbReference type="SAM" id="SignalP"/>
    </source>
</evidence>
<proteinExistence type="inferred from homology"/>
<dbReference type="GO" id="GO:0008270">
    <property type="term" value="F:zinc ion binding"/>
    <property type="evidence" value="ECO:0007669"/>
    <property type="project" value="InterPro"/>
</dbReference>
<dbReference type="PANTHER" id="PTHR11705">
    <property type="entry name" value="PROTEASE FAMILY M14 CARBOXYPEPTIDASE A,B"/>
    <property type="match status" value="1"/>
</dbReference>
<evidence type="ECO:0000256" key="8">
    <source>
        <dbReference type="ARBA" id="ARBA00022729"/>
    </source>
</evidence>
<dbReference type="CDD" id="cd03860">
    <property type="entry name" value="M14_CP_A-B_like"/>
    <property type="match status" value="1"/>
</dbReference>
<reference evidence="19" key="1">
    <citation type="submission" date="2020-11" db="EMBL/GenBank/DDBJ databases">
        <authorList>
            <consortium name="DOE Joint Genome Institute"/>
            <person name="Ahrendt S."/>
            <person name="Riley R."/>
            <person name="Andreopoulos W."/>
            <person name="Labutti K."/>
            <person name="Pangilinan J."/>
            <person name="Ruiz-Duenas F.J."/>
            <person name="Barrasa J.M."/>
            <person name="Sanchez-Garcia M."/>
            <person name="Camarero S."/>
            <person name="Miyauchi S."/>
            <person name="Serrano A."/>
            <person name="Linde D."/>
            <person name="Babiker R."/>
            <person name="Drula E."/>
            <person name="Ayuso-Fernandez I."/>
            <person name="Pacheco R."/>
            <person name="Padilla G."/>
            <person name="Ferreira P."/>
            <person name="Barriuso J."/>
            <person name="Kellner H."/>
            <person name="Castanera R."/>
            <person name="Alfaro M."/>
            <person name="Ramirez L."/>
            <person name="Pisabarro A.G."/>
            <person name="Kuo A."/>
            <person name="Tritt A."/>
            <person name="Lipzen A."/>
            <person name="He G."/>
            <person name="Yan M."/>
            <person name="Ng V."/>
            <person name="Cullen D."/>
            <person name="Martin F."/>
            <person name="Rosso M.-N."/>
            <person name="Henrissat B."/>
            <person name="Hibbett D."/>
            <person name="Martinez A.T."/>
            <person name="Grigoriev I.V."/>
        </authorList>
    </citation>
    <scope>NUCLEOTIDE SEQUENCE</scope>
    <source>
        <strain evidence="19">AH 40177</strain>
    </source>
</reference>
<feature type="domain" description="Peptidase M14" evidence="18">
    <location>
        <begin position="146"/>
        <end position="460"/>
    </location>
</feature>
<evidence type="ECO:0000256" key="14">
    <source>
        <dbReference type="ARBA" id="ARBA00026187"/>
    </source>
</evidence>
<dbReference type="PANTHER" id="PTHR11705:SF147">
    <property type="entry name" value="INACTIVE METALLOCARBOXYPEPTIDASE ECM14"/>
    <property type="match status" value="1"/>
</dbReference>
<dbReference type="SUPFAM" id="SSF53187">
    <property type="entry name" value="Zn-dependent exopeptidases"/>
    <property type="match status" value="1"/>
</dbReference>
<protein>
    <recommendedName>
        <fullName evidence="14">Inactive metallocarboxypeptidase ECM14</fullName>
    </recommendedName>
    <alternativeName>
        <fullName evidence="15">Inactive metallocarboxypeptidase ecm14</fullName>
    </alternativeName>
</protein>
<evidence type="ECO:0000256" key="5">
    <source>
        <dbReference type="ARBA" id="ARBA00022645"/>
    </source>
</evidence>
<comment type="cofactor">
    <cofactor evidence="1">
        <name>Zn(2+)</name>
        <dbReference type="ChEBI" id="CHEBI:29105"/>
    </cofactor>
</comment>
<name>A0A9P5U123_9AGAR</name>
<evidence type="ECO:0000256" key="10">
    <source>
        <dbReference type="ARBA" id="ARBA00022833"/>
    </source>
</evidence>
<evidence type="ECO:0000256" key="9">
    <source>
        <dbReference type="ARBA" id="ARBA00022801"/>
    </source>
</evidence>
<dbReference type="Proteomes" id="UP000772434">
    <property type="component" value="Unassembled WGS sequence"/>
</dbReference>
<dbReference type="Pfam" id="PF00246">
    <property type="entry name" value="Peptidase_M14"/>
    <property type="match status" value="1"/>
</dbReference>
<evidence type="ECO:0000259" key="18">
    <source>
        <dbReference type="PROSITE" id="PS52035"/>
    </source>
</evidence>
<dbReference type="GO" id="GO:0005615">
    <property type="term" value="C:extracellular space"/>
    <property type="evidence" value="ECO:0007669"/>
    <property type="project" value="TreeGrafter"/>
</dbReference>
<feature type="signal peptide" evidence="17">
    <location>
        <begin position="1"/>
        <end position="23"/>
    </location>
</feature>
<dbReference type="Gene3D" id="3.40.630.10">
    <property type="entry name" value="Zn peptidases"/>
    <property type="match status" value="1"/>
</dbReference>
<dbReference type="InterPro" id="IPR000834">
    <property type="entry name" value="Peptidase_M14"/>
</dbReference>
<evidence type="ECO:0000256" key="2">
    <source>
        <dbReference type="ARBA" id="ARBA00004613"/>
    </source>
</evidence>
<evidence type="ECO:0000256" key="3">
    <source>
        <dbReference type="ARBA" id="ARBA00005988"/>
    </source>
</evidence>
<keyword evidence="6" id="KW-0645">Protease</keyword>
<evidence type="ECO:0000313" key="20">
    <source>
        <dbReference type="Proteomes" id="UP000772434"/>
    </source>
</evidence>
<evidence type="ECO:0000313" key="19">
    <source>
        <dbReference type="EMBL" id="KAF9061924.1"/>
    </source>
</evidence>
<dbReference type="AlphaFoldDB" id="A0A9P5U123"/>
<comment type="caution">
    <text evidence="16">Lacks conserved residue(s) required for the propagation of feature annotation.</text>
</comment>
<sequence length="463" mass="52831">MAWISAIFSIVLTLVSVFLRSIAQNTDQQVFNLDNPNPRYREEASLLGGSRGTLRRFSNPDTLSAVVGVAESHDLDIWQITANYVDIYFPSQTELPEELKKISYTEEEINATRDIDAWKVSSSTFGVSSEWNLSTIWPDENEFHSNYHPSYEIDMFIYELAEGFPGMVQVVHLGHSAEEREMLGIKLSKRPPKNLKPNVAKQSFVIMGAQHAREWVATATSLYLAHSLVTSLEHLLNHYDFYIIPNPNPDGYTYTWEFDRFWYKNRQIMGPNEKCTGLDMGRNWGYKWKDHATGGGDNFDDEYLQNKDDTPVDPCSHWYPGHRAFESPEVNNIANFITTLSNRKAFLDLRTYGQMLSPPYSYSCTVYPRESENQFEAAIGAAQALGRVHGTKVRVGTLCEQLYQAPGNVIDWMYKKSGIEYSYAVHLRDTGTYGFSLPAEWIRPVGEETAAMVQYLANFIQGY</sequence>
<keyword evidence="9" id="KW-0378">Hydrolase</keyword>
<keyword evidence="8 17" id="KW-0732">Signal</keyword>
<comment type="function">
    <text evidence="13">Inactive carboxypeptidase that may play a role in cell wall organization and biogenesis.</text>
</comment>
<comment type="similarity">
    <text evidence="3 16">Belongs to the peptidase M14 family.</text>
</comment>
<evidence type="ECO:0000256" key="16">
    <source>
        <dbReference type="PROSITE-ProRule" id="PRU01379"/>
    </source>
</evidence>
<keyword evidence="12" id="KW-1015">Disulfide bond</keyword>
<comment type="caution">
    <text evidence="19">The sequence shown here is derived from an EMBL/GenBank/DDBJ whole genome shotgun (WGS) entry which is preliminary data.</text>
</comment>
<evidence type="ECO:0000256" key="11">
    <source>
        <dbReference type="ARBA" id="ARBA00023049"/>
    </source>
</evidence>
<evidence type="ECO:0000256" key="13">
    <source>
        <dbReference type="ARBA" id="ARBA00025210"/>
    </source>
</evidence>
<evidence type="ECO:0000256" key="4">
    <source>
        <dbReference type="ARBA" id="ARBA00022525"/>
    </source>
</evidence>